<dbReference type="PANTHER" id="PTHR11062:SF247">
    <property type="entry name" value="EXOSTOSIN GT47 DOMAIN-CONTAINING PROTEIN"/>
    <property type="match status" value="1"/>
</dbReference>
<keyword evidence="4" id="KW-0735">Signal-anchor</keyword>
<dbReference type="AlphaFoldDB" id="A0AAE1SX29"/>
<evidence type="ECO:0000256" key="3">
    <source>
        <dbReference type="ARBA" id="ARBA00022676"/>
    </source>
</evidence>
<comment type="subcellular location">
    <subcellularLocation>
        <location evidence="1">Golgi apparatus membrane</location>
        <topology evidence="1">Single-pass type II membrane protein</topology>
    </subcellularLocation>
</comment>
<evidence type="ECO:0000313" key="7">
    <source>
        <dbReference type="EMBL" id="KAK4377727.1"/>
    </source>
</evidence>
<keyword evidence="3" id="KW-0328">Glycosyltransferase</keyword>
<accession>A0AAE1SX29</accession>
<feature type="domain" description="Exostosin GT47" evidence="6">
    <location>
        <begin position="61"/>
        <end position="236"/>
    </location>
</feature>
<sequence>MISSKKKLSDLERAEAGLAQVSTAIKEAESKNQTLDDPEYVPKSPCYWNPSAFHRSYLEIEKHFKIYIYEDGEPPVFHYSSSEGILGIEGILIHQIEISKFRTNDPEKAHVYFLPFSVYSIVSYVYVVDSHEWGPMKNTASDYIDSISRKYTYWNRSLGSDHFMLACNDWTPEISTAVPYLYKNSIRVLCNANTSERFNPAKDVTLPEIYLPKSTMKGLIGGPSPSQRSVLVFYAGVASPRMVEALYIGCVSVLLKDHYVAPFSDVLNWKSFAVEITSNDIPNLKKILMSITHKKYNKMQRRGKK</sequence>
<organism evidence="7 8">
    <name type="scientific">Anisodus tanguticus</name>
    <dbReference type="NCBI Taxonomy" id="243964"/>
    <lineage>
        <taxon>Eukaryota</taxon>
        <taxon>Viridiplantae</taxon>
        <taxon>Streptophyta</taxon>
        <taxon>Embryophyta</taxon>
        <taxon>Tracheophyta</taxon>
        <taxon>Spermatophyta</taxon>
        <taxon>Magnoliopsida</taxon>
        <taxon>eudicotyledons</taxon>
        <taxon>Gunneridae</taxon>
        <taxon>Pentapetalae</taxon>
        <taxon>asterids</taxon>
        <taxon>lamiids</taxon>
        <taxon>Solanales</taxon>
        <taxon>Solanaceae</taxon>
        <taxon>Solanoideae</taxon>
        <taxon>Hyoscyameae</taxon>
        <taxon>Anisodus</taxon>
    </lineage>
</organism>
<comment type="similarity">
    <text evidence="2">Belongs to the glycosyltransferase 47 family.</text>
</comment>
<dbReference type="PANTHER" id="PTHR11062">
    <property type="entry name" value="EXOSTOSIN HEPARAN SULFATE GLYCOSYLTRANSFERASE -RELATED"/>
    <property type="match status" value="1"/>
</dbReference>
<dbReference type="Proteomes" id="UP001291623">
    <property type="component" value="Unassembled WGS sequence"/>
</dbReference>
<evidence type="ECO:0000256" key="4">
    <source>
        <dbReference type="ARBA" id="ARBA00022968"/>
    </source>
</evidence>
<keyword evidence="8" id="KW-1185">Reference proteome</keyword>
<keyword evidence="4" id="KW-0812">Transmembrane</keyword>
<dbReference type="InterPro" id="IPR004263">
    <property type="entry name" value="Exostosin"/>
</dbReference>
<comment type="caution">
    <text evidence="7">The sequence shown here is derived from an EMBL/GenBank/DDBJ whole genome shotgun (WGS) entry which is preliminary data.</text>
</comment>
<reference evidence="7" key="1">
    <citation type="submission" date="2023-12" db="EMBL/GenBank/DDBJ databases">
        <title>Genome assembly of Anisodus tanguticus.</title>
        <authorList>
            <person name="Wang Y.-J."/>
        </authorList>
    </citation>
    <scope>NUCLEOTIDE SEQUENCE</scope>
    <source>
        <strain evidence="7">KB-2021</strain>
        <tissue evidence="7">Leaf</tissue>
    </source>
</reference>
<evidence type="ECO:0000256" key="5">
    <source>
        <dbReference type="ARBA" id="ARBA00023034"/>
    </source>
</evidence>
<evidence type="ECO:0000259" key="6">
    <source>
        <dbReference type="Pfam" id="PF03016"/>
    </source>
</evidence>
<name>A0AAE1SX29_9SOLA</name>
<dbReference type="InterPro" id="IPR040911">
    <property type="entry name" value="Exostosin_GT47"/>
</dbReference>
<dbReference type="GO" id="GO:0000139">
    <property type="term" value="C:Golgi membrane"/>
    <property type="evidence" value="ECO:0007669"/>
    <property type="project" value="UniProtKB-SubCell"/>
</dbReference>
<evidence type="ECO:0000313" key="8">
    <source>
        <dbReference type="Proteomes" id="UP001291623"/>
    </source>
</evidence>
<keyword evidence="3" id="KW-0808">Transferase</keyword>
<evidence type="ECO:0000256" key="1">
    <source>
        <dbReference type="ARBA" id="ARBA00004323"/>
    </source>
</evidence>
<dbReference type="GO" id="GO:0016757">
    <property type="term" value="F:glycosyltransferase activity"/>
    <property type="evidence" value="ECO:0007669"/>
    <property type="project" value="UniProtKB-KW"/>
</dbReference>
<dbReference type="EMBL" id="JAVYJV010000002">
    <property type="protein sequence ID" value="KAK4377727.1"/>
    <property type="molecule type" value="Genomic_DNA"/>
</dbReference>
<keyword evidence="5" id="KW-0333">Golgi apparatus</keyword>
<feature type="domain" description="Exostosin GT47" evidence="6">
    <location>
        <begin position="237"/>
        <end position="291"/>
    </location>
</feature>
<proteinExistence type="inferred from homology"/>
<dbReference type="Pfam" id="PF03016">
    <property type="entry name" value="Exostosin_GT47"/>
    <property type="match status" value="2"/>
</dbReference>
<gene>
    <name evidence="7" type="ORF">RND71_004023</name>
</gene>
<evidence type="ECO:0000256" key="2">
    <source>
        <dbReference type="ARBA" id="ARBA00010271"/>
    </source>
</evidence>
<protein>
    <recommendedName>
        <fullName evidence="6">Exostosin GT47 domain-containing protein</fullName>
    </recommendedName>
</protein>